<dbReference type="InterPro" id="IPR000914">
    <property type="entry name" value="SBP_5_dom"/>
</dbReference>
<reference evidence="5" key="1">
    <citation type="journal article" date="2019" name="Int. J. Syst. Evol. Microbiol.">
        <title>The Global Catalogue of Microorganisms (GCM) 10K type strain sequencing project: providing services to taxonomists for standard genome sequencing and annotation.</title>
        <authorList>
            <consortium name="The Broad Institute Genomics Platform"/>
            <consortium name="The Broad Institute Genome Sequencing Center for Infectious Disease"/>
            <person name="Wu L."/>
            <person name="Ma J."/>
        </authorList>
    </citation>
    <scope>NUCLEOTIDE SEQUENCE [LARGE SCALE GENOMIC DNA]</scope>
    <source>
        <strain evidence="5">JCM 11650</strain>
    </source>
</reference>
<dbReference type="PANTHER" id="PTHR30290:SF38">
    <property type="entry name" value="D,D-DIPEPTIDE-BINDING PERIPLASMIC PROTEIN DDPA-RELATED"/>
    <property type="match status" value="1"/>
</dbReference>
<sequence>MLPLHPRRRDALVLLAASTLPWAAQAQERRDTVHISMSLEPDSLDPTSAPAAANAEVVHYNLLEGLTKIEQNGQTRPLLAQAWNTSADQRVWRFALRPGVRFHDGAALDAQTVRWCFLRAQQADSGNKGKPGLFDNIAAIDTPDAQTLVLHLRHADPHLLFRLGDSYAVILHPQSAARASTAPVGTGPYRLEHWQHGQSIRLRRFAGYWGARPALEQGVFHFNAGQDVQALDTQRIDMFFNFTSRRLDGFRANAQYQVLVGASSGKGLLALNHRLPLFQDVRVRQALTHAIDRERFIAIALQGYGSVIGSHFTPNEAGYIRLAGTYPYDPERARQLLRAAGVQLPVRVPLALPPTPYAQIGGPLIADDLAQVGIQVQLQPLSWPQWLDGPFKGEFAMTLINHVEPLDYGIYAKPDYYFGYDSPPYRDLLTRYQNAPSARQRQLLFADIQRFLAADAANVWMFNASIGTVIRTGLQGVWVDYPTFAHDLSSMYWE</sequence>
<dbReference type="InterPro" id="IPR030678">
    <property type="entry name" value="Peptide/Ni-bd"/>
</dbReference>
<evidence type="ECO:0000256" key="2">
    <source>
        <dbReference type="ARBA" id="ARBA00022729"/>
    </source>
</evidence>
<evidence type="ECO:0000256" key="1">
    <source>
        <dbReference type="ARBA" id="ARBA00005695"/>
    </source>
</evidence>
<dbReference type="Gene3D" id="3.10.105.10">
    <property type="entry name" value="Dipeptide-binding Protein, Domain 3"/>
    <property type="match status" value="1"/>
</dbReference>
<evidence type="ECO:0000259" key="3">
    <source>
        <dbReference type="Pfam" id="PF00496"/>
    </source>
</evidence>
<proteinExistence type="inferred from homology"/>
<dbReference type="SUPFAM" id="SSF53850">
    <property type="entry name" value="Periplasmic binding protein-like II"/>
    <property type="match status" value="1"/>
</dbReference>
<evidence type="ECO:0000313" key="4">
    <source>
        <dbReference type="EMBL" id="MFC4621777.1"/>
    </source>
</evidence>
<dbReference type="Proteomes" id="UP001595967">
    <property type="component" value="Unassembled WGS sequence"/>
</dbReference>
<accession>A0ABV9GWU0</accession>
<comment type="caution">
    <text evidence="4">The sequence shown here is derived from an EMBL/GenBank/DDBJ whole genome shotgun (WGS) entry which is preliminary data.</text>
</comment>
<comment type="similarity">
    <text evidence="1">Belongs to the bacterial solute-binding protein 5 family.</text>
</comment>
<dbReference type="PANTHER" id="PTHR30290">
    <property type="entry name" value="PERIPLASMIC BINDING COMPONENT OF ABC TRANSPORTER"/>
    <property type="match status" value="1"/>
</dbReference>
<keyword evidence="5" id="KW-1185">Reference proteome</keyword>
<evidence type="ECO:0000313" key="5">
    <source>
        <dbReference type="Proteomes" id="UP001595967"/>
    </source>
</evidence>
<feature type="domain" description="Solute-binding protein family 5" evidence="3">
    <location>
        <begin position="76"/>
        <end position="402"/>
    </location>
</feature>
<name>A0ABV9GWU0_9BURK</name>
<dbReference type="Pfam" id="PF00496">
    <property type="entry name" value="SBP_bac_5"/>
    <property type="match status" value="1"/>
</dbReference>
<dbReference type="PIRSF" id="PIRSF002741">
    <property type="entry name" value="MppA"/>
    <property type="match status" value="1"/>
</dbReference>
<keyword evidence="2" id="KW-0732">Signal</keyword>
<gene>
    <name evidence="4" type="ORF">ACFO3A_06060</name>
</gene>
<dbReference type="InterPro" id="IPR039424">
    <property type="entry name" value="SBP_5"/>
</dbReference>
<dbReference type="EMBL" id="JBHSEW010000004">
    <property type="protein sequence ID" value="MFC4621777.1"/>
    <property type="molecule type" value="Genomic_DNA"/>
</dbReference>
<protein>
    <submittedName>
        <fullName evidence="4">ABC transporter substrate-binding protein</fullName>
    </submittedName>
</protein>
<dbReference type="Gene3D" id="3.40.190.10">
    <property type="entry name" value="Periplasmic binding protein-like II"/>
    <property type="match status" value="1"/>
</dbReference>
<dbReference type="RefSeq" id="WP_377724862.1">
    <property type="nucleotide sequence ID" value="NZ_JBHSEW010000004.1"/>
</dbReference>
<organism evidence="4 5">
    <name type="scientific">Comamonas nitrativorans</name>
    <dbReference type="NCBI Taxonomy" id="108437"/>
    <lineage>
        <taxon>Bacteria</taxon>
        <taxon>Pseudomonadati</taxon>
        <taxon>Pseudomonadota</taxon>
        <taxon>Betaproteobacteria</taxon>
        <taxon>Burkholderiales</taxon>
        <taxon>Comamonadaceae</taxon>
        <taxon>Comamonas</taxon>
    </lineage>
</organism>